<name>A0ABY6F327_9GAMM</name>
<dbReference type="Proteomes" id="UP001063782">
    <property type="component" value="Chromosome"/>
</dbReference>
<accession>A0ABY6F327</accession>
<sequence>MTQDRQTTPTPADEGGVISRGVLNVLLVFLESAITLMLRFDPKLRQLAYPLAETGKVVCIRTYLPHTKIYATFSYRGILLDDTLPANKQNPDVMINAYSFQLINALINHSEATINALQIRGQQDDVEQVKAFLVRVGIGGAIQNIIHKLKGSPKPAPTPEQKSEKLSEYKAKISEQTKKIDQLVADNRRLNTQMAELQSKQKTFLGGFIVSTLIAIISIIWHFVA</sequence>
<evidence type="ECO:0000313" key="3">
    <source>
        <dbReference type="EMBL" id="UXZ04492.1"/>
    </source>
</evidence>
<dbReference type="RefSeq" id="WP_263075977.1">
    <property type="nucleotide sequence ID" value="NZ_CP089977.1"/>
</dbReference>
<protein>
    <submittedName>
        <fullName evidence="3">Uncharacterized protein</fullName>
    </submittedName>
</protein>
<feature type="coiled-coil region" evidence="1">
    <location>
        <begin position="166"/>
        <end position="200"/>
    </location>
</feature>
<proteinExistence type="predicted"/>
<dbReference type="EMBL" id="CP089977">
    <property type="protein sequence ID" value="UXZ04492.1"/>
    <property type="molecule type" value="Genomic_DNA"/>
</dbReference>
<evidence type="ECO:0000313" key="4">
    <source>
        <dbReference type="Proteomes" id="UP001063782"/>
    </source>
</evidence>
<reference evidence="3" key="1">
    <citation type="submission" date="2021-12" db="EMBL/GenBank/DDBJ databases">
        <title>taxonomy of Moraxella sp. ZY201224.</title>
        <authorList>
            <person name="Li F."/>
        </authorList>
    </citation>
    <scope>NUCLEOTIDE SEQUENCE</scope>
    <source>
        <strain evidence="3">ZY201224</strain>
    </source>
</reference>
<feature type="transmembrane region" description="Helical" evidence="2">
    <location>
        <begin position="204"/>
        <end position="224"/>
    </location>
</feature>
<keyword evidence="2" id="KW-1133">Transmembrane helix</keyword>
<gene>
    <name evidence="3" type="ORF">LU297_07855</name>
</gene>
<evidence type="ECO:0000256" key="2">
    <source>
        <dbReference type="SAM" id="Phobius"/>
    </source>
</evidence>
<keyword evidence="2" id="KW-0812">Transmembrane</keyword>
<keyword evidence="2" id="KW-0472">Membrane</keyword>
<evidence type="ECO:0000256" key="1">
    <source>
        <dbReference type="SAM" id="Coils"/>
    </source>
</evidence>
<keyword evidence="1" id="KW-0175">Coiled coil</keyword>
<keyword evidence="4" id="KW-1185">Reference proteome</keyword>
<organism evidence="3 4">
    <name type="scientific">Moraxella nasicaprae</name>
    <dbReference type="NCBI Taxonomy" id="2904122"/>
    <lineage>
        <taxon>Bacteria</taxon>
        <taxon>Pseudomonadati</taxon>
        <taxon>Pseudomonadota</taxon>
        <taxon>Gammaproteobacteria</taxon>
        <taxon>Moraxellales</taxon>
        <taxon>Moraxellaceae</taxon>
        <taxon>Moraxella</taxon>
    </lineage>
</organism>